<accession>A0A382FPZ8</accession>
<keyword evidence="2" id="KW-0812">Transmembrane</keyword>
<proteinExistence type="predicted"/>
<feature type="transmembrane region" description="Helical" evidence="2">
    <location>
        <begin position="69"/>
        <end position="90"/>
    </location>
</feature>
<keyword evidence="2" id="KW-0472">Membrane</keyword>
<feature type="transmembrane region" description="Helical" evidence="2">
    <location>
        <begin position="117"/>
        <end position="140"/>
    </location>
</feature>
<reference evidence="3" key="1">
    <citation type="submission" date="2018-05" db="EMBL/GenBank/DDBJ databases">
        <authorList>
            <person name="Lanie J.A."/>
            <person name="Ng W.-L."/>
            <person name="Kazmierczak K.M."/>
            <person name="Andrzejewski T.M."/>
            <person name="Davidsen T.M."/>
            <person name="Wayne K.J."/>
            <person name="Tettelin H."/>
            <person name="Glass J.I."/>
            <person name="Rusch D."/>
            <person name="Podicherti R."/>
            <person name="Tsui H.-C.T."/>
            <person name="Winkler M.E."/>
        </authorList>
    </citation>
    <scope>NUCLEOTIDE SEQUENCE</scope>
</reference>
<feature type="non-terminal residue" evidence="3">
    <location>
        <position position="1"/>
    </location>
</feature>
<feature type="transmembrane region" description="Helical" evidence="2">
    <location>
        <begin position="351"/>
        <end position="370"/>
    </location>
</feature>
<evidence type="ECO:0000256" key="2">
    <source>
        <dbReference type="SAM" id="Phobius"/>
    </source>
</evidence>
<feature type="transmembrane region" description="Helical" evidence="2">
    <location>
        <begin position="160"/>
        <end position="181"/>
    </location>
</feature>
<protein>
    <submittedName>
        <fullName evidence="3">Uncharacterized protein</fullName>
    </submittedName>
</protein>
<gene>
    <name evidence="3" type="ORF">METZ01_LOCUS217288</name>
</gene>
<keyword evidence="2" id="KW-1133">Transmembrane helix</keyword>
<feature type="transmembrane region" description="Helical" evidence="2">
    <location>
        <begin position="5"/>
        <end position="23"/>
    </location>
</feature>
<feature type="coiled-coil region" evidence="1">
    <location>
        <begin position="310"/>
        <end position="345"/>
    </location>
</feature>
<dbReference type="EMBL" id="UINC01050910">
    <property type="protein sequence ID" value="SVB64434.1"/>
    <property type="molecule type" value="Genomic_DNA"/>
</dbReference>
<evidence type="ECO:0000313" key="3">
    <source>
        <dbReference type="EMBL" id="SVB64434.1"/>
    </source>
</evidence>
<dbReference type="AlphaFoldDB" id="A0A382FPZ8"/>
<name>A0A382FPZ8_9ZZZZ</name>
<keyword evidence="1" id="KW-0175">Coiled coil</keyword>
<organism evidence="3">
    <name type="scientific">marine metagenome</name>
    <dbReference type="NCBI Taxonomy" id="408172"/>
    <lineage>
        <taxon>unclassified sequences</taxon>
        <taxon>metagenomes</taxon>
        <taxon>ecological metagenomes</taxon>
    </lineage>
</organism>
<sequence>WLQRLVAGCWIVALGQVILLFFYSQLMAEGSAVAAWFGTDDKGLKLVFDVLKSFSNQNPELAISVPWKIVFGFYSLMLFWPTMLVLTVAVPRIISVDLSSNAIVLYASKAVSRWDYLLGKLGAVVGLIMFTWVGPILFAWLGGNLLAPRWDFFWLTREALFSSITFGLVGLGFLAILILGISALSANGKVVTFAWLALWLLGWGMEAPAEATRTEWMRHLSFRYNLSQVHTRVFSPGDTFDKLSAFRNREGEISPLVRPMRVFTRMQNRELRWAERRARRRVYEEMSEQNPEYERETQRLVDLETDGKRQEEIRMEREEARDEFRRELREKIRKEEEAKVIVRQARHFQGALVWLGLLMALSCGVIYLRLRPQ</sequence>
<evidence type="ECO:0000256" key="1">
    <source>
        <dbReference type="SAM" id="Coils"/>
    </source>
</evidence>